<evidence type="ECO:0000256" key="1">
    <source>
        <dbReference type="ARBA" id="ARBA00006270"/>
    </source>
</evidence>
<keyword evidence="5" id="KW-1185">Reference proteome</keyword>
<sequence>MKKNNNGAPLIQILNFGMRGVGKLAIVEQFGKDLFNESRGTVDCSLYSLQEKEYRIPSLEEDQEVEEKKFKVQLWSLNEQDTKDDSLLTHFFKITDCICLVYDITDRDSFDSIDLYVNKLEKFDFTGPIILIGNKSDLDDNRAISPEEGKELADIYAIEFFETSAKTNEGIEEAIECVVSQYYSKNY</sequence>
<dbReference type="SUPFAM" id="SSF52540">
    <property type="entry name" value="P-loop containing nucleoside triphosphate hydrolases"/>
    <property type="match status" value="1"/>
</dbReference>
<dbReference type="Proteomes" id="UP001295684">
    <property type="component" value="Unassembled WGS sequence"/>
</dbReference>
<accession>A0AAD2D4U7</accession>
<comment type="caution">
    <text evidence="4">The sequence shown here is derived from an EMBL/GenBank/DDBJ whole genome shotgun (WGS) entry which is preliminary data.</text>
</comment>
<gene>
    <name evidence="4" type="ORF">ECRASSUSDP1_LOCUS22616</name>
</gene>
<dbReference type="SMART" id="SM00173">
    <property type="entry name" value="RAS"/>
    <property type="match status" value="1"/>
</dbReference>
<protein>
    <submittedName>
        <fullName evidence="4">Uncharacterized protein</fullName>
    </submittedName>
</protein>
<dbReference type="InterPro" id="IPR027417">
    <property type="entry name" value="P-loop_NTPase"/>
</dbReference>
<dbReference type="InterPro" id="IPR050305">
    <property type="entry name" value="Small_GTPase_Rab"/>
</dbReference>
<comment type="similarity">
    <text evidence="1">Belongs to the small GTPase superfamily. Rab family.</text>
</comment>
<evidence type="ECO:0000313" key="4">
    <source>
        <dbReference type="EMBL" id="CAI2381169.1"/>
    </source>
</evidence>
<dbReference type="SMART" id="SM00174">
    <property type="entry name" value="RHO"/>
    <property type="match status" value="1"/>
</dbReference>
<evidence type="ECO:0000256" key="3">
    <source>
        <dbReference type="ARBA" id="ARBA00023134"/>
    </source>
</evidence>
<keyword evidence="2" id="KW-0547">Nucleotide-binding</keyword>
<reference evidence="4" key="1">
    <citation type="submission" date="2023-07" db="EMBL/GenBank/DDBJ databases">
        <authorList>
            <consortium name="AG Swart"/>
            <person name="Singh M."/>
            <person name="Singh A."/>
            <person name="Seah K."/>
            <person name="Emmerich C."/>
        </authorList>
    </citation>
    <scope>NUCLEOTIDE SEQUENCE</scope>
    <source>
        <strain evidence="4">DP1</strain>
    </source>
</reference>
<dbReference type="EMBL" id="CAMPGE010023204">
    <property type="protein sequence ID" value="CAI2381169.1"/>
    <property type="molecule type" value="Genomic_DNA"/>
</dbReference>
<dbReference type="SMART" id="SM00175">
    <property type="entry name" value="RAB"/>
    <property type="match status" value="1"/>
</dbReference>
<dbReference type="AlphaFoldDB" id="A0AAD2D4U7"/>
<dbReference type="PANTHER" id="PTHR47980">
    <property type="entry name" value="LD44762P"/>
    <property type="match status" value="1"/>
</dbReference>
<keyword evidence="3" id="KW-0342">GTP-binding</keyword>
<dbReference type="CDD" id="cd00154">
    <property type="entry name" value="Rab"/>
    <property type="match status" value="1"/>
</dbReference>
<dbReference type="Pfam" id="PF00071">
    <property type="entry name" value="Ras"/>
    <property type="match status" value="1"/>
</dbReference>
<dbReference type="PRINTS" id="PR00449">
    <property type="entry name" value="RASTRNSFRMNG"/>
</dbReference>
<dbReference type="PROSITE" id="PS51421">
    <property type="entry name" value="RAS"/>
    <property type="match status" value="1"/>
</dbReference>
<dbReference type="GO" id="GO:0003924">
    <property type="term" value="F:GTPase activity"/>
    <property type="evidence" value="ECO:0007669"/>
    <property type="project" value="InterPro"/>
</dbReference>
<dbReference type="PROSITE" id="PS51419">
    <property type="entry name" value="RAB"/>
    <property type="match status" value="1"/>
</dbReference>
<dbReference type="GO" id="GO:0005525">
    <property type="term" value="F:GTP binding"/>
    <property type="evidence" value="ECO:0007669"/>
    <property type="project" value="UniProtKB-KW"/>
</dbReference>
<proteinExistence type="inferred from homology"/>
<evidence type="ECO:0000313" key="5">
    <source>
        <dbReference type="Proteomes" id="UP001295684"/>
    </source>
</evidence>
<organism evidence="4 5">
    <name type="scientific">Euplotes crassus</name>
    <dbReference type="NCBI Taxonomy" id="5936"/>
    <lineage>
        <taxon>Eukaryota</taxon>
        <taxon>Sar</taxon>
        <taxon>Alveolata</taxon>
        <taxon>Ciliophora</taxon>
        <taxon>Intramacronucleata</taxon>
        <taxon>Spirotrichea</taxon>
        <taxon>Hypotrichia</taxon>
        <taxon>Euplotida</taxon>
        <taxon>Euplotidae</taxon>
        <taxon>Moneuplotes</taxon>
    </lineage>
</organism>
<dbReference type="Gene3D" id="3.40.50.300">
    <property type="entry name" value="P-loop containing nucleotide triphosphate hydrolases"/>
    <property type="match status" value="1"/>
</dbReference>
<dbReference type="InterPro" id="IPR001806">
    <property type="entry name" value="Small_GTPase"/>
</dbReference>
<name>A0AAD2D4U7_EUPCR</name>
<evidence type="ECO:0000256" key="2">
    <source>
        <dbReference type="ARBA" id="ARBA00022741"/>
    </source>
</evidence>